<comment type="subcellular location">
    <subcellularLocation>
        <location evidence="11">Cytoplasm</location>
    </subcellularLocation>
</comment>
<dbReference type="FunFam" id="3.90.700.10:FF:000002">
    <property type="entry name" value="L-aspartate oxidase"/>
    <property type="match status" value="1"/>
</dbReference>
<gene>
    <name evidence="14" type="primary">nadB</name>
    <name evidence="14" type="ORF">ENS41_04175</name>
</gene>
<evidence type="ECO:0000256" key="3">
    <source>
        <dbReference type="ARBA" id="ARBA00008562"/>
    </source>
</evidence>
<keyword evidence="8 11" id="KW-0560">Oxidoreductase</keyword>
<evidence type="ECO:0000256" key="9">
    <source>
        <dbReference type="ARBA" id="ARBA00048305"/>
    </source>
</evidence>
<dbReference type="AlphaFoldDB" id="A0A7C4CAU6"/>
<dbReference type="SUPFAM" id="SSF56425">
    <property type="entry name" value="Succinate dehydrogenase/fumarate reductase flavoprotein, catalytic domain"/>
    <property type="match status" value="1"/>
</dbReference>
<evidence type="ECO:0000256" key="1">
    <source>
        <dbReference type="ARBA" id="ARBA00001974"/>
    </source>
</evidence>
<dbReference type="EC" id="1.4.3.16" evidence="4 10"/>
<dbReference type="Gene3D" id="1.20.58.100">
    <property type="entry name" value="Fumarate reductase/succinate dehydrogenase flavoprotein-like, C-terminal domain"/>
    <property type="match status" value="1"/>
</dbReference>
<dbReference type="SUPFAM" id="SSF46977">
    <property type="entry name" value="Succinate dehydrogenase/fumarate reductase flavoprotein C-terminal domain"/>
    <property type="match status" value="1"/>
</dbReference>
<evidence type="ECO:0000256" key="5">
    <source>
        <dbReference type="ARBA" id="ARBA00022630"/>
    </source>
</evidence>
<comment type="caution">
    <text evidence="14">The sequence shown here is derived from an EMBL/GenBank/DDBJ whole genome shotgun (WGS) entry which is preliminary data.</text>
</comment>
<dbReference type="PRINTS" id="PR00368">
    <property type="entry name" value="FADPNR"/>
</dbReference>
<dbReference type="GO" id="GO:0008734">
    <property type="term" value="F:L-aspartate oxidase activity"/>
    <property type="evidence" value="ECO:0007669"/>
    <property type="project" value="UniProtKB-UniRule"/>
</dbReference>
<dbReference type="Gene3D" id="3.90.700.10">
    <property type="entry name" value="Succinate dehydrogenase/fumarate reductase flavoprotein, catalytic domain"/>
    <property type="match status" value="1"/>
</dbReference>
<evidence type="ECO:0000259" key="13">
    <source>
        <dbReference type="Pfam" id="PF02910"/>
    </source>
</evidence>
<dbReference type="SUPFAM" id="SSF51905">
    <property type="entry name" value="FAD/NAD(P)-binding domain"/>
    <property type="match status" value="1"/>
</dbReference>
<evidence type="ECO:0000259" key="12">
    <source>
        <dbReference type="Pfam" id="PF00890"/>
    </source>
</evidence>
<name>A0A7C4CAU6_UNCW3</name>
<dbReference type="InterPro" id="IPR036188">
    <property type="entry name" value="FAD/NAD-bd_sf"/>
</dbReference>
<evidence type="ECO:0000313" key="14">
    <source>
        <dbReference type="EMBL" id="HGK28131.1"/>
    </source>
</evidence>
<dbReference type="GO" id="GO:0005737">
    <property type="term" value="C:cytoplasm"/>
    <property type="evidence" value="ECO:0007669"/>
    <property type="project" value="UniProtKB-SubCell"/>
</dbReference>
<evidence type="ECO:0000256" key="10">
    <source>
        <dbReference type="NCBIfam" id="TIGR00551"/>
    </source>
</evidence>
<evidence type="ECO:0000256" key="6">
    <source>
        <dbReference type="ARBA" id="ARBA00022642"/>
    </source>
</evidence>
<sequence length="527" mass="57174">MRELQTDFLVLGSGIAGLWFSLRASRYGRVLVATKKEDSESNTNYAQGGIAAAVGADDSPLLHQDDTIAAGAGLARPEIVRLVTEQGPVLVRELAEVGVEFSRMRDSRGFERFALGQEGGHRRRRIVHTHDRTGYEIEKGLLRAVRAGGNVTIAERHFARRLTLSADGRCCGAELLDSAGSLLRVRARACMLATGGIGQCYLHTTNPPIATGDGIAMAYSLGAMVGNMEFIQFHPTALHGRRIDGRAFLISEALRGEGAVLRTRDGEAFMRRYHLDAELAPRDVVARAIAAEMRRRGDDHVCLDATHIAPVILRERFPTITQTCLQLGIDITRQQIPVVPAAHYVCGGVMVNSWGETTVPGLFAAGECSCTGLHGANRLASNSLLEALVFADRAAQRAVAAPWPGAAVEAEEQDGTDLAEDDAAVAATAVRSVMWNRAGIVRTDEGLRLARSELAGVMRSLAGVSRTPFALEARSMVVVSRLVVECALRRSESRGLHYNEDHPQQEDRFRHDTVVSRQELGEEVEAF</sequence>
<dbReference type="InterPro" id="IPR005288">
    <property type="entry name" value="NadB"/>
</dbReference>
<comment type="cofactor">
    <cofactor evidence="1 11">
        <name>FAD</name>
        <dbReference type="ChEBI" id="CHEBI:57692"/>
    </cofactor>
</comment>
<dbReference type="NCBIfam" id="TIGR00551">
    <property type="entry name" value="nadB"/>
    <property type="match status" value="1"/>
</dbReference>
<keyword evidence="6 11" id="KW-0662">Pyridine nucleotide biosynthesis</keyword>
<comment type="catalytic activity">
    <reaction evidence="9">
        <text>L-aspartate + O2 = iminosuccinate + H2O2</text>
        <dbReference type="Rhea" id="RHEA:25876"/>
        <dbReference type="ChEBI" id="CHEBI:15379"/>
        <dbReference type="ChEBI" id="CHEBI:16240"/>
        <dbReference type="ChEBI" id="CHEBI:29991"/>
        <dbReference type="ChEBI" id="CHEBI:77875"/>
        <dbReference type="EC" id="1.4.3.16"/>
    </reaction>
    <physiologicalReaction direction="left-to-right" evidence="9">
        <dbReference type="Rhea" id="RHEA:25877"/>
    </physiologicalReaction>
</comment>
<protein>
    <recommendedName>
        <fullName evidence="4 10">L-aspartate oxidase</fullName>
        <ecNumber evidence="4 10">1.4.3.16</ecNumber>
    </recommendedName>
</protein>
<dbReference type="Pfam" id="PF02910">
    <property type="entry name" value="Succ_DH_flav_C"/>
    <property type="match status" value="1"/>
</dbReference>
<dbReference type="UniPathway" id="UPA00253">
    <property type="reaction ID" value="UER00326"/>
</dbReference>
<accession>A0A7C4CAU6</accession>
<evidence type="ECO:0000256" key="7">
    <source>
        <dbReference type="ARBA" id="ARBA00022827"/>
    </source>
</evidence>
<dbReference type="InterPro" id="IPR015939">
    <property type="entry name" value="Fum_Rdtase/Succ_DH_flav-like_C"/>
</dbReference>
<dbReference type="PANTHER" id="PTHR42716:SF2">
    <property type="entry name" value="L-ASPARTATE OXIDASE, CHLOROPLASTIC"/>
    <property type="match status" value="1"/>
</dbReference>
<dbReference type="GO" id="GO:0009435">
    <property type="term" value="P:NAD+ biosynthetic process"/>
    <property type="evidence" value="ECO:0007669"/>
    <property type="project" value="UniProtKB-UniPathway"/>
</dbReference>
<dbReference type="Gene3D" id="3.50.50.60">
    <property type="entry name" value="FAD/NAD(P)-binding domain"/>
    <property type="match status" value="1"/>
</dbReference>
<evidence type="ECO:0000256" key="2">
    <source>
        <dbReference type="ARBA" id="ARBA00004950"/>
    </source>
</evidence>
<dbReference type="InterPro" id="IPR037099">
    <property type="entry name" value="Fum_R/Succ_DH_flav-like_C_sf"/>
</dbReference>
<dbReference type="Pfam" id="PF00890">
    <property type="entry name" value="FAD_binding_2"/>
    <property type="match status" value="1"/>
</dbReference>
<organism evidence="14">
    <name type="scientific">candidate division WOR-3 bacterium</name>
    <dbReference type="NCBI Taxonomy" id="2052148"/>
    <lineage>
        <taxon>Bacteria</taxon>
        <taxon>Bacteria division WOR-3</taxon>
    </lineage>
</organism>
<dbReference type="InterPro" id="IPR003953">
    <property type="entry name" value="FAD-dep_OxRdtase_2_FAD-bd"/>
</dbReference>
<comment type="pathway">
    <text evidence="2 11">Cofactor biosynthesis; NAD(+) biosynthesis; iminoaspartate from L-aspartate (oxidase route): step 1/1.</text>
</comment>
<keyword evidence="5 11" id="KW-0285">Flavoprotein</keyword>
<keyword evidence="7 11" id="KW-0274">FAD</keyword>
<proteinExistence type="inferred from homology"/>
<reference evidence="14" key="1">
    <citation type="journal article" date="2020" name="mSystems">
        <title>Genome- and Community-Level Interaction Insights into Carbon Utilization and Element Cycling Functions of Hydrothermarchaeota in Hydrothermal Sediment.</title>
        <authorList>
            <person name="Zhou Z."/>
            <person name="Liu Y."/>
            <person name="Xu W."/>
            <person name="Pan J."/>
            <person name="Luo Z.H."/>
            <person name="Li M."/>
        </authorList>
    </citation>
    <scope>NUCLEOTIDE SEQUENCE [LARGE SCALE GENOMIC DNA]</scope>
    <source>
        <strain evidence="14">SpSt-488</strain>
    </source>
</reference>
<dbReference type="EMBL" id="DSUT01000085">
    <property type="protein sequence ID" value="HGK28131.1"/>
    <property type="molecule type" value="Genomic_DNA"/>
</dbReference>
<evidence type="ECO:0000256" key="4">
    <source>
        <dbReference type="ARBA" id="ARBA00012173"/>
    </source>
</evidence>
<feature type="domain" description="Fumarate reductase/succinate dehydrogenase flavoprotein-like C-terminal" evidence="13">
    <location>
        <begin position="430"/>
        <end position="519"/>
    </location>
</feature>
<comment type="similarity">
    <text evidence="3 11">Belongs to the FAD-dependent oxidoreductase 2 family. NadB subfamily.</text>
</comment>
<dbReference type="PANTHER" id="PTHR42716">
    <property type="entry name" value="L-ASPARTATE OXIDASE"/>
    <property type="match status" value="1"/>
</dbReference>
<feature type="domain" description="FAD-dependent oxidoreductase 2 FAD-binding" evidence="12">
    <location>
        <begin position="7"/>
        <end position="384"/>
    </location>
</feature>
<evidence type="ECO:0000256" key="11">
    <source>
        <dbReference type="RuleBase" id="RU362049"/>
    </source>
</evidence>
<dbReference type="InterPro" id="IPR027477">
    <property type="entry name" value="Succ_DH/fumarate_Rdtase_cat_sf"/>
</dbReference>
<comment type="function">
    <text evidence="11">Catalyzes the oxidation of L-aspartate to iminoaspartate.</text>
</comment>
<evidence type="ECO:0000256" key="8">
    <source>
        <dbReference type="ARBA" id="ARBA00023002"/>
    </source>
</evidence>